<proteinExistence type="predicted"/>
<sequence length="80" mass="9579">MDRHIFSFGRQMLLFIRWTIVALILFTLIMGIIGFATKWGEFLFHPELFSTNYRGMTEDIFSLLLVYEILDLIRSYRRIA</sequence>
<dbReference type="RefSeq" id="WP_109430967.1">
    <property type="nucleotide sequence ID" value="NZ_MPDK01000016.1"/>
</dbReference>
<evidence type="ECO:0000313" key="3">
    <source>
        <dbReference type="Proteomes" id="UP000245380"/>
    </source>
</evidence>
<evidence type="ECO:0000313" key="2">
    <source>
        <dbReference type="EMBL" id="PWI57225.1"/>
    </source>
</evidence>
<evidence type="ECO:0000256" key="1">
    <source>
        <dbReference type="SAM" id="Phobius"/>
    </source>
</evidence>
<reference evidence="2 3" key="1">
    <citation type="submission" date="2016-11" db="EMBL/GenBank/DDBJ databases">
        <title>Comparative genomics of Acidibacillus ferroxidans species.</title>
        <authorList>
            <person name="Oliveira G."/>
            <person name="Nunes G."/>
            <person name="Oliveira R."/>
            <person name="Araujo F."/>
            <person name="Salim A."/>
            <person name="Scholte L."/>
            <person name="Morais D."/>
            <person name="Nancucheo I."/>
            <person name="Johnson D.B."/>
            <person name="Grail B."/>
            <person name="Bittencourt J."/>
            <person name="Valadares R."/>
        </authorList>
    </citation>
    <scope>NUCLEOTIDE SEQUENCE [LARGE SCALE GENOMIC DNA]</scope>
    <source>
        <strain evidence="2 3">Y002</strain>
    </source>
</reference>
<keyword evidence="1" id="KW-1133">Transmembrane helix</keyword>
<keyword evidence="1" id="KW-0812">Transmembrane</keyword>
<dbReference type="EMBL" id="MPDK01000016">
    <property type="protein sequence ID" value="PWI57225.1"/>
    <property type="molecule type" value="Genomic_DNA"/>
</dbReference>
<keyword evidence="1" id="KW-0472">Membrane</keyword>
<gene>
    <name evidence="2" type="ORF">BM613_09560</name>
</gene>
<dbReference type="Proteomes" id="UP000245380">
    <property type="component" value="Unassembled WGS sequence"/>
</dbReference>
<keyword evidence="3" id="KW-1185">Reference proteome</keyword>
<dbReference type="AlphaFoldDB" id="A0A2U3D7H2"/>
<organism evidence="2 3">
    <name type="scientific">Sulfoacidibacillus thermotolerans</name>
    <name type="common">Acidibacillus sulfuroxidans</name>
    <dbReference type="NCBI Taxonomy" id="1765684"/>
    <lineage>
        <taxon>Bacteria</taxon>
        <taxon>Bacillati</taxon>
        <taxon>Bacillota</taxon>
        <taxon>Bacilli</taxon>
        <taxon>Bacillales</taxon>
        <taxon>Alicyclobacillaceae</taxon>
        <taxon>Sulfoacidibacillus</taxon>
    </lineage>
</organism>
<comment type="caution">
    <text evidence="2">The sequence shown here is derived from an EMBL/GenBank/DDBJ whole genome shotgun (WGS) entry which is preliminary data.</text>
</comment>
<feature type="transmembrane region" description="Helical" evidence="1">
    <location>
        <begin position="12"/>
        <end position="36"/>
    </location>
</feature>
<accession>A0A2U3D7H2</accession>
<protein>
    <submittedName>
        <fullName evidence="2">Uncharacterized protein</fullName>
    </submittedName>
</protein>
<name>A0A2U3D7H2_SULT2</name>